<dbReference type="InterPro" id="IPR050648">
    <property type="entry name" value="F-box_LRR-repeat"/>
</dbReference>
<keyword evidence="3" id="KW-1185">Reference proteome</keyword>
<dbReference type="AlphaFoldDB" id="A0A1L0CPI1"/>
<reference evidence="3" key="1">
    <citation type="submission" date="2016-11" db="EMBL/GenBank/DDBJ databases">
        <authorList>
            <person name="Guldener U."/>
        </authorList>
    </citation>
    <scope>NUCLEOTIDE SEQUENCE [LARGE SCALE GENOMIC DNA]</scope>
</reference>
<feature type="compositionally biased region" description="Basic residues" evidence="1">
    <location>
        <begin position="1"/>
        <end position="12"/>
    </location>
</feature>
<dbReference type="PANTHER" id="PTHR13382">
    <property type="entry name" value="MITOCHONDRIAL ATP SYNTHASE COUPLING FACTOR B"/>
    <property type="match status" value="1"/>
</dbReference>
<evidence type="ECO:0000313" key="2">
    <source>
        <dbReference type="EMBL" id="SGZ40861.1"/>
    </source>
</evidence>
<accession>A0A1L0CPI1</accession>
<dbReference type="GO" id="GO:0005737">
    <property type="term" value="C:cytoplasm"/>
    <property type="evidence" value="ECO:0007669"/>
    <property type="project" value="TreeGrafter"/>
</dbReference>
<sequence>MFVPTRRKRKSQHSVEQAEEGEAIRGPTSALTTFLKAEGIDANAIREKYDMYKSSKNLDDETEVGDLKQDKLKKVIEFEPIEIDSRSRVHVDDADSDEEEVDETSVLNIITNSPKRQKKEDVVVDRSIARRRFKRFKIASDTLDLKNLDNISSLQEIIINNLKSNTSIISSNPDVIRKISHHNLQRIANVLCKNRSLNSRNLEMFFDQGNSPGSRPNLKELKLGDCSDLTKTDYINIFTRMKDLARVEFHRCGQLDSKTFEFIIDNFGTKIEKLWLDGSFLIRKDVWLKFFQVCGPSLQSFRVGNTHRFDNDCLAKLDKCCTNLTELWIDKLHTISDYTSIGKENAKSIENLVINNPFNESVFDDNSCIQIVKQILQNGTVLKKLSLDGCTGVSNLFFSTILSDKKLKNTFADLEYLSIADLDQVDNDSLMDLFSTFSLNKLKYLSLRGCLEIQDDLLPYIFNLDSLEWLDLSCCMSLKIENIDALKSNKMIKRLNLSFVYCLEDDLLVKILMKLPNVEIVEVFGCNKISIQKTNIKDRLERYNLVIVG</sequence>
<evidence type="ECO:0000313" key="3">
    <source>
        <dbReference type="Proteomes" id="UP000183365"/>
    </source>
</evidence>
<dbReference type="EMBL" id="FQNF01000067">
    <property type="protein sequence ID" value="SGZ40861.1"/>
    <property type="molecule type" value="Genomic_DNA"/>
</dbReference>
<dbReference type="Gene3D" id="3.80.10.10">
    <property type="entry name" value="Ribonuclease Inhibitor"/>
    <property type="match status" value="2"/>
</dbReference>
<proteinExistence type="predicted"/>
<dbReference type="InterPro" id="IPR032675">
    <property type="entry name" value="LRR_dom_sf"/>
</dbReference>
<organism evidence="2 3">
    <name type="scientific">Hanseniaspora guilliermondii</name>
    <dbReference type="NCBI Taxonomy" id="56406"/>
    <lineage>
        <taxon>Eukaryota</taxon>
        <taxon>Fungi</taxon>
        <taxon>Dikarya</taxon>
        <taxon>Ascomycota</taxon>
        <taxon>Saccharomycotina</taxon>
        <taxon>Saccharomycetes</taxon>
        <taxon>Saccharomycodales</taxon>
        <taxon>Saccharomycodaceae</taxon>
        <taxon>Hanseniaspora</taxon>
    </lineage>
</organism>
<feature type="region of interest" description="Disordered" evidence="1">
    <location>
        <begin position="1"/>
        <end position="24"/>
    </location>
</feature>
<dbReference type="VEuPathDB" id="FungiDB:HGUI_03061"/>
<gene>
    <name evidence="2" type="ORF">HGUI_03061</name>
</gene>
<dbReference type="OrthoDB" id="1924287at2759"/>
<name>A0A1L0CPI1_9ASCO</name>
<evidence type="ECO:0008006" key="4">
    <source>
        <dbReference type="Google" id="ProtNLM"/>
    </source>
</evidence>
<dbReference type="SUPFAM" id="SSF52047">
    <property type="entry name" value="RNI-like"/>
    <property type="match status" value="1"/>
</dbReference>
<evidence type="ECO:0000256" key="1">
    <source>
        <dbReference type="SAM" id="MobiDB-lite"/>
    </source>
</evidence>
<dbReference type="Proteomes" id="UP000183365">
    <property type="component" value="Unassembled WGS sequence"/>
</dbReference>
<protein>
    <recommendedName>
        <fullName evidence="4">DNA repair protein RAD7</fullName>
    </recommendedName>
</protein>